<accession>A0A803Q2A5</accession>
<organism evidence="1 2">
    <name type="scientific">Cannabis sativa</name>
    <name type="common">Hemp</name>
    <name type="synonym">Marijuana</name>
    <dbReference type="NCBI Taxonomy" id="3483"/>
    <lineage>
        <taxon>Eukaryota</taxon>
        <taxon>Viridiplantae</taxon>
        <taxon>Streptophyta</taxon>
        <taxon>Embryophyta</taxon>
        <taxon>Tracheophyta</taxon>
        <taxon>Spermatophyta</taxon>
        <taxon>Magnoliopsida</taxon>
        <taxon>eudicotyledons</taxon>
        <taxon>Gunneridae</taxon>
        <taxon>Pentapetalae</taxon>
        <taxon>rosids</taxon>
        <taxon>fabids</taxon>
        <taxon>Rosales</taxon>
        <taxon>Cannabaceae</taxon>
        <taxon>Cannabis</taxon>
    </lineage>
</organism>
<dbReference type="EMBL" id="UZAU01000661">
    <property type="status" value="NOT_ANNOTATED_CDS"/>
    <property type="molecule type" value="Genomic_DNA"/>
</dbReference>
<protein>
    <submittedName>
        <fullName evidence="1">Uncharacterized protein</fullName>
    </submittedName>
</protein>
<sequence length="135" mass="15652">MSSNTLLWIMFQNVRKGFAHPNMITALCAKAGVKYSTSKQTLQPQHIFDKNAVIRFVDTKTKKTLTFSFREEPPSVEERSRMTMPERLELIENGLASITKDMKQQHQEMREWAMYQDDCARMNAINFGIDISAYP</sequence>
<evidence type="ECO:0000313" key="1">
    <source>
        <dbReference type="EnsemblPlants" id="cds.evm.model.07.1346"/>
    </source>
</evidence>
<dbReference type="AlphaFoldDB" id="A0A803Q2A5"/>
<reference evidence="1" key="2">
    <citation type="submission" date="2021-03" db="UniProtKB">
        <authorList>
            <consortium name="EnsemblPlants"/>
        </authorList>
    </citation>
    <scope>IDENTIFICATION</scope>
</reference>
<reference evidence="1" key="1">
    <citation type="submission" date="2018-11" db="EMBL/GenBank/DDBJ databases">
        <authorList>
            <person name="Grassa J C."/>
        </authorList>
    </citation>
    <scope>NUCLEOTIDE SEQUENCE [LARGE SCALE GENOMIC DNA]</scope>
</reference>
<evidence type="ECO:0000313" key="2">
    <source>
        <dbReference type="Proteomes" id="UP000596661"/>
    </source>
</evidence>
<dbReference type="Gramene" id="evm.model.07.1346">
    <property type="protein sequence ID" value="cds.evm.model.07.1346"/>
    <property type="gene ID" value="evm.TU.07.1346"/>
</dbReference>
<name>A0A803Q2A5_CANSA</name>
<dbReference type="Proteomes" id="UP000596661">
    <property type="component" value="Chromosome 7"/>
</dbReference>
<keyword evidence="2" id="KW-1185">Reference proteome</keyword>
<dbReference type="EnsemblPlants" id="evm.model.07.1346">
    <property type="protein sequence ID" value="cds.evm.model.07.1346"/>
    <property type="gene ID" value="evm.TU.07.1346"/>
</dbReference>
<proteinExistence type="predicted"/>